<dbReference type="InterPro" id="IPR037099">
    <property type="entry name" value="Fum_R/Succ_DH_flav-like_C_sf"/>
</dbReference>
<dbReference type="InterPro" id="IPR030664">
    <property type="entry name" value="SdhA/FrdA/AprA"/>
</dbReference>
<protein>
    <submittedName>
        <fullName evidence="6">FAD-dependent oxidoreductase</fullName>
    </submittedName>
</protein>
<gene>
    <name evidence="6" type="ORF">E3J95_04960</name>
</gene>
<dbReference type="Pfam" id="PF02910">
    <property type="entry name" value="Succ_DH_flav_C"/>
    <property type="match status" value="1"/>
</dbReference>
<accession>A0A523QI19</accession>
<evidence type="ECO:0000259" key="4">
    <source>
        <dbReference type="Pfam" id="PF00890"/>
    </source>
</evidence>
<dbReference type="PANTHER" id="PTHR11632:SF51">
    <property type="entry name" value="SUCCINATE DEHYDROGENASE [UBIQUINONE] FLAVOPROTEIN SUBUNIT, MITOCHONDRIAL"/>
    <property type="match status" value="1"/>
</dbReference>
<reference evidence="6 7" key="1">
    <citation type="submission" date="2019-03" db="EMBL/GenBank/DDBJ databases">
        <title>Metabolic potential of uncultured bacteria and archaea associated with petroleum seepage in deep-sea sediments.</title>
        <authorList>
            <person name="Dong X."/>
            <person name="Hubert C."/>
        </authorList>
    </citation>
    <scope>NUCLEOTIDE SEQUENCE [LARGE SCALE GENOMIC DNA]</scope>
    <source>
        <strain evidence="6">E44_bin92</strain>
    </source>
</reference>
<dbReference type="Proteomes" id="UP000320781">
    <property type="component" value="Unassembled WGS sequence"/>
</dbReference>
<dbReference type="Gene3D" id="3.50.50.60">
    <property type="entry name" value="FAD/NAD(P)-binding domain"/>
    <property type="match status" value="1"/>
</dbReference>
<dbReference type="InterPro" id="IPR027477">
    <property type="entry name" value="Succ_DH/fumarate_Rdtase_cat_sf"/>
</dbReference>
<dbReference type="PRINTS" id="PR00411">
    <property type="entry name" value="PNDRDTASEI"/>
</dbReference>
<name>A0A523QI19_UNCAE</name>
<evidence type="ECO:0000313" key="7">
    <source>
        <dbReference type="Proteomes" id="UP000320781"/>
    </source>
</evidence>
<dbReference type="Gene3D" id="1.20.58.100">
    <property type="entry name" value="Fumarate reductase/succinate dehydrogenase flavoprotein-like, C-terminal domain"/>
    <property type="match status" value="1"/>
</dbReference>
<proteinExistence type="predicted"/>
<dbReference type="InterPro" id="IPR015939">
    <property type="entry name" value="Fum_Rdtase/Succ_DH_flav-like_C"/>
</dbReference>
<evidence type="ECO:0000256" key="2">
    <source>
        <dbReference type="ARBA" id="ARBA00023002"/>
    </source>
</evidence>
<evidence type="ECO:0000313" key="6">
    <source>
        <dbReference type="EMBL" id="TES85202.1"/>
    </source>
</evidence>
<dbReference type="SUPFAM" id="SSF56425">
    <property type="entry name" value="Succinate dehydrogenase/fumarate reductase flavoprotein, catalytic domain"/>
    <property type="match status" value="1"/>
</dbReference>
<dbReference type="PROSITE" id="PS51257">
    <property type="entry name" value="PROKAR_LIPOPROTEIN"/>
    <property type="match status" value="1"/>
</dbReference>
<dbReference type="PRINTS" id="PR00368">
    <property type="entry name" value="FADPNR"/>
</dbReference>
<evidence type="ECO:0000256" key="1">
    <source>
        <dbReference type="ARBA" id="ARBA00022630"/>
    </source>
</evidence>
<comment type="caution">
    <text evidence="6">The sequence shown here is derived from an EMBL/GenBank/DDBJ whole genome shotgun (WGS) entry which is preliminary data.</text>
</comment>
<dbReference type="AlphaFoldDB" id="A0A523QI19"/>
<dbReference type="SUPFAM" id="SSF51905">
    <property type="entry name" value="FAD/NAD(P)-binding domain"/>
    <property type="match status" value="1"/>
</dbReference>
<dbReference type="Gene3D" id="3.90.700.10">
    <property type="entry name" value="Succinate dehydrogenase/fumarate reductase flavoprotein, catalytic domain"/>
    <property type="match status" value="1"/>
</dbReference>
<dbReference type="PANTHER" id="PTHR11632">
    <property type="entry name" value="SUCCINATE DEHYDROGENASE 2 FLAVOPROTEIN SUBUNIT"/>
    <property type="match status" value="1"/>
</dbReference>
<evidence type="ECO:0000259" key="5">
    <source>
        <dbReference type="Pfam" id="PF02910"/>
    </source>
</evidence>
<dbReference type="PIRSF" id="PIRSF000171">
    <property type="entry name" value="SDHA_APRA_LASPO"/>
    <property type="match status" value="1"/>
</dbReference>
<dbReference type="InterPro" id="IPR036188">
    <property type="entry name" value="FAD/NAD-bd_sf"/>
</dbReference>
<keyword evidence="1" id="KW-0285">Flavoprotein</keyword>
<keyword evidence="2" id="KW-0560">Oxidoreductase</keyword>
<sequence length="561" mass="62330">MRTIIESDVLVIGSGGAGCRAAIEASRQNAKVVLVTKGLFGRCGATSMSTTSYNAAFGHTDPEDNPLVHLQDTVVGGSFLNDQELAYILAQEAPQRMMDLEGFGAIFMRKGSKFFQIHNPGSTYSRVCYLDEITGRHILTTLRGEIIRYGVKIFQETLITSLLTENQRVVGATAVDMRRGDFLFFKAKSVVLAMGGAGQIYPTTSNPSDITGDGYALAFRAGAQLIDMEMVQFFPCGLTRPELRKGLLVLEPGEVEEGRLYNRLGERFMEKCDPEKVEKTTRDKLSRAIYTEIAAGRGSPDGGVLMDFSCVPQQELIKRKDEIDRIRDLTGVDLRKEPLEVAPTVHHFMGGVKINEECQSTIRGLFAAGENAGGVHGANRLSGNALAETQVFGARAGKYAARYALERSEIRLEPLRIDEEEKRVFGLLNLKGSVSPSRFKDKVRDILWRYVAIIRNGKDLKRAKSELSSLREELGGLKLSSSSKCYNQEWAEYIEAENMLDVATLVTESALLREESRGAHFREDYPERDDEGWLKHTVAQRCNGKLNLRREPVKLTRIKVG</sequence>
<organism evidence="6 7">
    <name type="scientific">Aerophobetes bacterium</name>
    <dbReference type="NCBI Taxonomy" id="2030807"/>
    <lineage>
        <taxon>Bacteria</taxon>
        <taxon>Candidatus Aerophobota</taxon>
    </lineage>
</organism>
<dbReference type="SUPFAM" id="SSF46977">
    <property type="entry name" value="Succinate dehydrogenase/fumarate reductase flavoprotein C-terminal domain"/>
    <property type="match status" value="1"/>
</dbReference>
<feature type="domain" description="FAD-dependent oxidoreductase 2 FAD-binding" evidence="4">
    <location>
        <begin position="8"/>
        <end position="386"/>
    </location>
</feature>
<feature type="domain" description="Fumarate reductase/succinate dehydrogenase flavoprotein-like C-terminal" evidence="5">
    <location>
        <begin position="441"/>
        <end position="558"/>
    </location>
</feature>
<evidence type="ECO:0000256" key="3">
    <source>
        <dbReference type="PIRSR" id="PIRSR000171-1"/>
    </source>
</evidence>
<feature type="active site" description="Proton acceptor" evidence="3">
    <location>
        <position position="282"/>
    </location>
</feature>
<dbReference type="Pfam" id="PF00890">
    <property type="entry name" value="FAD_binding_2"/>
    <property type="match status" value="1"/>
</dbReference>
<dbReference type="InterPro" id="IPR003953">
    <property type="entry name" value="FAD-dep_OxRdtase_2_FAD-bd"/>
</dbReference>
<dbReference type="GO" id="GO:0016491">
    <property type="term" value="F:oxidoreductase activity"/>
    <property type="evidence" value="ECO:0007669"/>
    <property type="project" value="UniProtKB-KW"/>
</dbReference>
<dbReference type="EMBL" id="SOKU01000245">
    <property type="protein sequence ID" value="TES85202.1"/>
    <property type="molecule type" value="Genomic_DNA"/>
</dbReference>